<dbReference type="PANTHER" id="PTHR33307">
    <property type="entry name" value="ALPHA-RHAMNOSIDASE (EUROFUNG)"/>
    <property type="match status" value="1"/>
</dbReference>
<dbReference type="GO" id="GO:0030596">
    <property type="term" value="F:alpha-L-rhamnosidase activity"/>
    <property type="evidence" value="ECO:0007669"/>
    <property type="project" value="UniProtKB-EC"/>
</dbReference>
<evidence type="ECO:0000259" key="3">
    <source>
        <dbReference type="Pfam" id="PF17389"/>
    </source>
</evidence>
<evidence type="ECO:0000256" key="2">
    <source>
        <dbReference type="ARBA" id="ARBA00012652"/>
    </source>
</evidence>
<comment type="catalytic activity">
    <reaction evidence="1">
        <text>Hydrolysis of terminal non-reducing alpha-L-rhamnose residues in alpha-L-rhamnosides.</text>
        <dbReference type="EC" id="3.2.1.40"/>
    </reaction>
</comment>
<protein>
    <recommendedName>
        <fullName evidence="2">alpha-L-rhamnosidase</fullName>
        <ecNumber evidence="2">3.2.1.40</ecNumber>
    </recommendedName>
</protein>
<dbReference type="Proteomes" id="UP000886723">
    <property type="component" value="Unassembled WGS sequence"/>
</dbReference>
<dbReference type="InterPro" id="IPR035396">
    <property type="entry name" value="Bac_rhamnosid6H"/>
</dbReference>
<dbReference type="SUPFAM" id="SSF48208">
    <property type="entry name" value="Six-hairpin glycosidases"/>
    <property type="match status" value="1"/>
</dbReference>
<dbReference type="Pfam" id="PF17389">
    <property type="entry name" value="Bac_rhamnosid6H"/>
    <property type="match status" value="1"/>
</dbReference>
<dbReference type="PANTHER" id="PTHR33307:SF6">
    <property type="entry name" value="ALPHA-RHAMNOSIDASE (EUROFUNG)-RELATED"/>
    <property type="match status" value="1"/>
</dbReference>
<dbReference type="EMBL" id="DVON01000266">
    <property type="protein sequence ID" value="HIV13946.1"/>
    <property type="molecule type" value="Genomic_DNA"/>
</dbReference>
<dbReference type="InterPro" id="IPR016007">
    <property type="entry name" value="Alpha_rhamnosid"/>
</dbReference>
<sequence>KVIREMLFQLTQSRGSVQFPTGILTSKTLTDCLSMIGRDDITWEFMNRREYPSFGFMIEKGATTIWERWQYLVHNEMNSHNHPALCGMGAWFFKALCGLKNFSCDSQGRPSAEICPYIPDGMTYARMKIKTPWGIIALGWHKEDGKIIPEEDLPAVIEVKRTAV</sequence>
<dbReference type="Gene3D" id="1.50.10.10">
    <property type="match status" value="1"/>
</dbReference>
<evidence type="ECO:0000313" key="5">
    <source>
        <dbReference type="Proteomes" id="UP000886723"/>
    </source>
</evidence>
<organism evidence="4 5">
    <name type="scientific">Candidatus Pullilachnospira stercoravium</name>
    <dbReference type="NCBI Taxonomy" id="2840913"/>
    <lineage>
        <taxon>Bacteria</taxon>
        <taxon>Bacillati</taxon>
        <taxon>Bacillota</taxon>
        <taxon>Clostridia</taxon>
        <taxon>Lachnospirales</taxon>
        <taxon>Lachnospiraceae</taxon>
        <taxon>Lachnospiraceae incertae sedis</taxon>
        <taxon>Candidatus Pullilachnospira</taxon>
    </lineage>
</organism>
<proteinExistence type="predicted"/>
<dbReference type="AlphaFoldDB" id="A0A9D1T769"/>
<name>A0A9D1T769_9FIRM</name>
<dbReference type="InterPro" id="IPR012341">
    <property type="entry name" value="6hp_glycosidase-like_sf"/>
</dbReference>
<reference evidence="4" key="2">
    <citation type="journal article" date="2021" name="PeerJ">
        <title>Extensive microbial diversity within the chicken gut microbiome revealed by metagenomics and culture.</title>
        <authorList>
            <person name="Gilroy R."/>
            <person name="Ravi A."/>
            <person name="Getino M."/>
            <person name="Pursley I."/>
            <person name="Horton D.L."/>
            <person name="Alikhan N.F."/>
            <person name="Baker D."/>
            <person name="Gharbi K."/>
            <person name="Hall N."/>
            <person name="Watson M."/>
            <person name="Adriaenssens E.M."/>
            <person name="Foster-Nyarko E."/>
            <person name="Jarju S."/>
            <person name="Secka A."/>
            <person name="Antonio M."/>
            <person name="Oren A."/>
            <person name="Chaudhuri R.R."/>
            <person name="La Ragione R."/>
            <person name="Hildebrand F."/>
            <person name="Pallen M.J."/>
        </authorList>
    </citation>
    <scope>NUCLEOTIDE SEQUENCE</scope>
    <source>
        <strain evidence="4">ChiBcec2-4451</strain>
    </source>
</reference>
<reference evidence="4" key="1">
    <citation type="submission" date="2020-10" db="EMBL/GenBank/DDBJ databases">
        <authorList>
            <person name="Gilroy R."/>
        </authorList>
    </citation>
    <scope>NUCLEOTIDE SEQUENCE</scope>
    <source>
        <strain evidence="4">ChiBcec2-4451</strain>
    </source>
</reference>
<dbReference type="EC" id="3.2.1.40" evidence="2"/>
<feature type="domain" description="Alpha-L-rhamnosidase six-hairpin glycosidase" evidence="3">
    <location>
        <begin position="10"/>
        <end position="95"/>
    </location>
</feature>
<feature type="non-terminal residue" evidence="4">
    <location>
        <position position="1"/>
    </location>
</feature>
<dbReference type="InterPro" id="IPR008928">
    <property type="entry name" value="6-hairpin_glycosidase_sf"/>
</dbReference>
<evidence type="ECO:0000313" key="4">
    <source>
        <dbReference type="EMBL" id="HIV13946.1"/>
    </source>
</evidence>
<dbReference type="GO" id="GO:0005975">
    <property type="term" value="P:carbohydrate metabolic process"/>
    <property type="evidence" value="ECO:0007669"/>
    <property type="project" value="InterPro"/>
</dbReference>
<evidence type="ECO:0000256" key="1">
    <source>
        <dbReference type="ARBA" id="ARBA00001445"/>
    </source>
</evidence>
<comment type="caution">
    <text evidence="4">The sequence shown here is derived from an EMBL/GenBank/DDBJ whole genome shotgun (WGS) entry which is preliminary data.</text>
</comment>
<gene>
    <name evidence="4" type="ORF">IAA63_12530</name>
</gene>
<accession>A0A9D1T769</accession>